<evidence type="ECO:0000313" key="12">
    <source>
        <dbReference type="Proteomes" id="UP000278807"/>
    </source>
</evidence>
<accession>A0A0R3T1V8</accession>
<dbReference type="PANTHER" id="PTHR24243:SF224">
    <property type="entry name" value="G-PROTEIN COUPLED RECEPTOR 19-RELATED"/>
    <property type="match status" value="1"/>
</dbReference>
<feature type="transmembrane region" description="Helical" evidence="9">
    <location>
        <begin position="12"/>
        <end position="36"/>
    </location>
</feature>
<sequence>MTLMTSTMSEQVPATLIMLGLFSSIGCIGNTVVMVIYSTKKDRLTSTVFILALAMVDSFACVCLIPLTMYIESVEWRIRSEFLCKFYYVINNSFIPFSSLLISCIAFDRYFAICHPFSKIITVNRAKQIIVAMLLLTLLLGGVSSLAIVLEQDNHLNSTHPEYECTETRMLNNTTKAQMVIFYIVQGSQFSSFALCILSVVILYILIFRSVIIMRRKRTNLIGTKLHKMPLSIERTESNNVSVKETDANPTLEQCAVNTSEMLNTGDLENETKEMAEKNEQNLVSEIWKNRLNLAENPLNSFRQADVPSIVPLNDTPPMNNKVDKFKWFGLKKSKVARDLSRRISVRGFKANSVLQNMKTAGMLFVVAIVYIIALIPALLMAANVIHIYLPVFYMYYVNNAINPIIYCFMNPAFREDVQNFFISRFRNWRKAH</sequence>
<comment type="similarity">
    <text evidence="8">Belongs to the G-protein coupled receptor 1 family.</text>
</comment>
<dbReference type="OrthoDB" id="5969463at2759"/>
<feature type="transmembrane region" description="Helical" evidence="9">
    <location>
        <begin position="129"/>
        <end position="150"/>
    </location>
</feature>
<evidence type="ECO:0000256" key="5">
    <source>
        <dbReference type="ARBA" id="ARBA00023136"/>
    </source>
</evidence>
<feature type="transmembrane region" description="Helical" evidence="9">
    <location>
        <begin position="86"/>
        <end position="108"/>
    </location>
</feature>
<dbReference type="InterPro" id="IPR000276">
    <property type="entry name" value="GPCR_Rhodpsn"/>
</dbReference>
<dbReference type="AlphaFoldDB" id="A0A0R3T1V8"/>
<dbReference type="PRINTS" id="PR00237">
    <property type="entry name" value="GPCRRHODOPSN"/>
</dbReference>
<keyword evidence="7 8" id="KW-0807">Transducer</keyword>
<evidence type="ECO:0000313" key="11">
    <source>
        <dbReference type="EMBL" id="VDN96745.1"/>
    </source>
</evidence>
<evidence type="ECO:0000259" key="10">
    <source>
        <dbReference type="PROSITE" id="PS50262"/>
    </source>
</evidence>
<dbReference type="InterPro" id="IPR017452">
    <property type="entry name" value="GPCR_Rhodpsn_7TM"/>
</dbReference>
<dbReference type="GO" id="GO:0004930">
    <property type="term" value="F:G protein-coupled receptor activity"/>
    <property type="evidence" value="ECO:0007669"/>
    <property type="project" value="UniProtKB-KW"/>
</dbReference>
<dbReference type="GO" id="GO:0005886">
    <property type="term" value="C:plasma membrane"/>
    <property type="evidence" value="ECO:0007669"/>
    <property type="project" value="TreeGrafter"/>
</dbReference>
<feature type="domain" description="G-protein coupled receptors family 1 profile" evidence="10">
    <location>
        <begin position="29"/>
        <end position="407"/>
    </location>
</feature>
<keyword evidence="2 8" id="KW-0812">Transmembrane</keyword>
<dbReference type="PROSITE" id="PS50262">
    <property type="entry name" value="G_PROTEIN_RECEP_F1_2"/>
    <property type="match status" value="1"/>
</dbReference>
<dbReference type="Proteomes" id="UP000278807">
    <property type="component" value="Unassembled WGS sequence"/>
</dbReference>
<evidence type="ECO:0000256" key="9">
    <source>
        <dbReference type="SAM" id="Phobius"/>
    </source>
</evidence>
<evidence type="ECO:0000256" key="2">
    <source>
        <dbReference type="ARBA" id="ARBA00022692"/>
    </source>
</evidence>
<organism evidence="13">
    <name type="scientific">Rodentolepis nana</name>
    <name type="common">Dwarf tapeworm</name>
    <name type="synonym">Hymenolepis nana</name>
    <dbReference type="NCBI Taxonomy" id="102285"/>
    <lineage>
        <taxon>Eukaryota</taxon>
        <taxon>Metazoa</taxon>
        <taxon>Spiralia</taxon>
        <taxon>Lophotrochozoa</taxon>
        <taxon>Platyhelminthes</taxon>
        <taxon>Cestoda</taxon>
        <taxon>Eucestoda</taxon>
        <taxon>Cyclophyllidea</taxon>
        <taxon>Hymenolepididae</taxon>
        <taxon>Rodentolepis</taxon>
    </lineage>
</organism>
<dbReference type="SUPFAM" id="SSF81321">
    <property type="entry name" value="Family A G protein-coupled receptor-like"/>
    <property type="match status" value="1"/>
</dbReference>
<evidence type="ECO:0000313" key="13">
    <source>
        <dbReference type="WBParaSite" id="HNAJ_0000088601-mRNA-1"/>
    </source>
</evidence>
<reference evidence="13" key="1">
    <citation type="submission" date="2017-02" db="UniProtKB">
        <authorList>
            <consortium name="WormBaseParasite"/>
        </authorList>
    </citation>
    <scope>IDENTIFICATION</scope>
</reference>
<dbReference type="Gene3D" id="1.20.1070.10">
    <property type="entry name" value="Rhodopsin 7-helix transmembrane proteins"/>
    <property type="match status" value="2"/>
</dbReference>
<keyword evidence="12" id="KW-1185">Reference proteome</keyword>
<proteinExistence type="inferred from homology"/>
<name>A0A0R3T1V8_RODNA</name>
<dbReference type="PANTHER" id="PTHR24243">
    <property type="entry name" value="G-PROTEIN COUPLED RECEPTOR"/>
    <property type="match status" value="1"/>
</dbReference>
<keyword evidence="5 9" id="KW-0472">Membrane</keyword>
<evidence type="ECO:0000256" key="6">
    <source>
        <dbReference type="ARBA" id="ARBA00023170"/>
    </source>
</evidence>
<feature type="transmembrane region" description="Helical" evidence="9">
    <location>
        <begin position="48"/>
        <end position="71"/>
    </location>
</feature>
<dbReference type="PROSITE" id="PS00237">
    <property type="entry name" value="G_PROTEIN_RECEP_F1_1"/>
    <property type="match status" value="1"/>
</dbReference>
<gene>
    <name evidence="11" type="ORF">HNAJ_LOCUS886</name>
</gene>
<dbReference type="WBParaSite" id="HNAJ_0000088601-mRNA-1">
    <property type="protein sequence ID" value="HNAJ_0000088601-mRNA-1"/>
    <property type="gene ID" value="HNAJ_0000088601"/>
</dbReference>
<evidence type="ECO:0000256" key="4">
    <source>
        <dbReference type="ARBA" id="ARBA00023040"/>
    </source>
</evidence>
<evidence type="ECO:0000256" key="8">
    <source>
        <dbReference type="RuleBase" id="RU000688"/>
    </source>
</evidence>
<protein>
    <submittedName>
        <fullName evidence="13">G_PROTEIN_RECEP_F1_2 domain-containing protein</fullName>
    </submittedName>
</protein>
<dbReference type="EMBL" id="UZAE01000293">
    <property type="protein sequence ID" value="VDN96745.1"/>
    <property type="molecule type" value="Genomic_DNA"/>
</dbReference>
<keyword evidence="6 8" id="KW-0675">Receptor</keyword>
<keyword evidence="3 9" id="KW-1133">Transmembrane helix</keyword>
<evidence type="ECO:0000256" key="7">
    <source>
        <dbReference type="ARBA" id="ARBA00023224"/>
    </source>
</evidence>
<keyword evidence="4 8" id="KW-0297">G-protein coupled receptor</keyword>
<evidence type="ECO:0000256" key="3">
    <source>
        <dbReference type="ARBA" id="ARBA00022989"/>
    </source>
</evidence>
<dbReference type="CDD" id="cd00637">
    <property type="entry name" value="7tm_classA_rhodopsin-like"/>
    <property type="match status" value="1"/>
</dbReference>
<feature type="transmembrane region" description="Helical" evidence="9">
    <location>
        <begin position="363"/>
        <end position="390"/>
    </location>
</feature>
<evidence type="ECO:0000256" key="1">
    <source>
        <dbReference type="ARBA" id="ARBA00004141"/>
    </source>
</evidence>
<comment type="subcellular location">
    <subcellularLocation>
        <location evidence="1">Membrane</location>
        <topology evidence="1">Multi-pass membrane protein</topology>
    </subcellularLocation>
</comment>
<reference evidence="11 12" key="2">
    <citation type="submission" date="2018-11" db="EMBL/GenBank/DDBJ databases">
        <authorList>
            <consortium name="Pathogen Informatics"/>
        </authorList>
    </citation>
    <scope>NUCLEOTIDE SEQUENCE [LARGE SCALE GENOMIC DNA]</scope>
</reference>
<dbReference type="Pfam" id="PF00001">
    <property type="entry name" value="7tm_1"/>
    <property type="match status" value="1"/>
</dbReference>
<feature type="transmembrane region" description="Helical" evidence="9">
    <location>
        <begin position="180"/>
        <end position="208"/>
    </location>
</feature>
<dbReference type="STRING" id="102285.A0A0R3T1V8"/>